<protein>
    <submittedName>
        <fullName evidence="1">Uncharacterized protein</fullName>
    </submittedName>
</protein>
<keyword evidence="2" id="KW-1185">Reference proteome</keyword>
<dbReference type="EMBL" id="CATQJL010000112">
    <property type="protein sequence ID" value="CAJ0594769.1"/>
    <property type="molecule type" value="Genomic_DNA"/>
</dbReference>
<comment type="caution">
    <text evidence="1">The sequence shown here is derived from an EMBL/GenBank/DDBJ whole genome shotgun (WGS) entry which is preliminary data.</text>
</comment>
<sequence length="113" mass="13018">MVFALGSASLPSVAIAFHFLNHFLQIEHVYDNDFCRLQRVVVLCAAQSKKREIDRPSEQCLICIEKYARHNDGSRDMAKFGQGIPHLVQRGTPHQTTNNCFDMKQFCQRKLDH</sequence>
<gene>
    <name evidence="1" type="ORF">CYNAS_LOCUS6752</name>
</gene>
<dbReference type="AlphaFoldDB" id="A0AA36LZZ5"/>
<reference evidence="1" key="1">
    <citation type="submission" date="2023-07" db="EMBL/GenBank/DDBJ databases">
        <authorList>
            <consortium name="CYATHOMIX"/>
        </authorList>
    </citation>
    <scope>NUCLEOTIDE SEQUENCE</scope>
    <source>
        <strain evidence="1">N/A</strain>
    </source>
</reference>
<accession>A0AA36LZZ5</accession>
<evidence type="ECO:0000313" key="2">
    <source>
        <dbReference type="Proteomes" id="UP001176961"/>
    </source>
</evidence>
<dbReference type="Proteomes" id="UP001176961">
    <property type="component" value="Unassembled WGS sequence"/>
</dbReference>
<evidence type="ECO:0000313" key="1">
    <source>
        <dbReference type="EMBL" id="CAJ0594769.1"/>
    </source>
</evidence>
<name>A0AA36LZZ5_CYLNA</name>
<organism evidence="1 2">
    <name type="scientific">Cylicocyclus nassatus</name>
    <name type="common">Nematode worm</name>
    <dbReference type="NCBI Taxonomy" id="53992"/>
    <lineage>
        <taxon>Eukaryota</taxon>
        <taxon>Metazoa</taxon>
        <taxon>Ecdysozoa</taxon>
        <taxon>Nematoda</taxon>
        <taxon>Chromadorea</taxon>
        <taxon>Rhabditida</taxon>
        <taxon>Rhabditina</taxon>
        <taxon>Rhabditomorpha</taxon>
        <taxon>Strongyloidea</taxon>
        <taxon>Strongylidae</taxon>
        <taxon>Cylicocyclus</taxon>
    </lineage>
</organism>
<proteinExistence type="predicted"/>